<organism evidence="3 4">
    <name type="scientific">Micromonospora mirobrigensis</name>
    <dbReference type="NCBI Taxonomy" id="262898"/>
    <lineage>
        <taxon>Bacteria</taxon>
        <taxon>Bacillati</taxon>
        <taxon>Actinomycetota</taxon>
        <taxon>Actinomycetes</taxon>
        <taxon>Micromonosporales</taxon>
        <taxon>Micromonosporaceae</taxon>
        <taxon>Micromonospora</taxon>
    </lineage>
</organism>
<dbReference type="Proteomes" id="UP000199504">
    <property type="component" value="Unassembled WGS sequence"/>
</dbReference>
<dbReference type="InterPro" id="IPR011008">
    <property type="entry name" value="Dimeric_a/b-barrel"/>
</dbReference>
<dbReference type="OrthoDB" id="668782at2"/>
<dbReference type="InterPro" id="IPR005545">
    <property type="entry name" value="YCII"/>
</dbReference>
<proteinExistence type="inferred from homology"/>
<feature type="domain" description="YCII-related" evidence="2">
    <location>
        <begin position="17"/>
        <end position="106"/>
    </location>
</feature>
<protein>
    <submittedName>
        <fullName evidence="3">Uncharacterized conserved protein</fullName>
    </submittedName>
</protein>
<dbReference type="Gene3D" id="3.30.70.1060">
    <property type="entry name" value="Dimeric alpha+beta barrel"/>
    <property type="match status" value="1"/>
</dbReference>
<accession>A0A1C4YKV4</accession>
<gene>
    <name evidence="3" type="ORF">GA0070564_104161</name>
</gene>
<keyword evidence="4" id="KW-1185">Reference proteome</keyword>
<comment type="similarity">
    <text evidence="1">Belongs to the YciI family.</text>
</comment>
<dbReference type="AlphaFoldDB" id="A0A1C4YKV4"/>
<sequence>MPTFITIGYGDRNGYDRTDPAVRDAAHAHDDQLRAAGVRMGLAGTPVQVRNHDAAGTDTREGAFLTSALPLAGFAVIEADSLEAAVAMAARTPCAVAHGVVEVWPLLDGPEDAAGAA</sequence>
<evidence type="ECO:0000256" key="1">
    <source>
        <dbReference type="ARBA" id="ARBA00007689"/>
    </source>
</evidence>
<dbReference type="EMBL" id="FMCX01000004">
    <property type="protein sequence ID" value="SCF21286.1"/>
    <property type="molecule type" value="Genomic_DNA"/>
</dbReference>
<dbReference type="Pfam" id="PF03795">
    <property type="entry name" value="YCII"/>
    <property type="match status" value="1"/>
</dbReference>
<dbReference type="SUPFAM" id="SSF54909">
    <property type="entry name" value="Dimeric alpha+beta barrel"/>
    <property type="match status" value="1"/>
</dbReference>
<name>A0A1C4YKV4_9ACTN</name>
<evidence type="ECO:0000313" key="4">
    <source>
        <dbReference type="Proteomes" id="UP000199504"/>
    </source>
</evidence>
<dbReference type="RefSeq" id="WP_091609317.1">
    <property type="nucleotide sequence ID" value="NZ_FMCX01000004.1"/>
</dbReference>
<evidence type="ECO:0000259" key="2">
    <source>
        <dbReference type="Pfam" id="PF03795"/>
    </source>
</evidence>
<reference evidence="4" key="1">
    <citation type="submission" date="2016-06" db="EMBL/GenBank/DDBJ databases">
        <authorList>
            <person name="Varghese N."/>
            <person name="Submissions Spin"/>
        </authorList>
    </citation>
    <scope>NUCLEOTIDE SEQUENCE [LARGE SCALE GENOMIC DNA]</scope>
    <source>
        <strain evidence="4">DSM 44830</strain>
    </source>
</reference>
<evidence type="ECO:0000313" key="3">
    <source>
        <dbReference type="EMBL" id="SCF21286.1"/>
    </source>
</evidence>